<keyword evidence="3" id="KW-1185">Reference proteome</keyword>
<dbReference type="InterPro" id="IPR036188">
    <property type="entry name" value="FAD/NAD-bd_sf"/>
</dbReference>
<protein>
    <submittedName>
        <fullName evidence="2">FAD/NAD(P)-binding domain-containing protein</fullName>
    </submittedName>
</protein>
<evidence type="ECO:0000313" key="2">
    <source>
        <dbReference type="EMBL" id="KAF2186609.1"/>
    </source>
</evidence>
<dbReference type="SUPFAM" id="SSF51905">
    <property type="entry name" value="FAD/NAD(P)-binding domain"/>
    <property type="match status" value="1"/>
</dbReference>
<dbReference type="OrthoDB" id="74360at2759"/>
<dbReference type="PANTHER" id="PTHR43539">
    <property type="entry name" value="FLAVIN-BINDING MONOOXYGENASE-LIKE PROTEIN (AFU_ORTHOLOGUE AFUA_4G09220)"/>
    <property type="match status" value="1"/>
</dbReference>
<name>A0A6A6E7Q2_9PEZI</name>
<keyword evidence="1" id="KW-0560">Oxidoreductase</keyword>
<dbReference type="Gene3D" id="3.50.50.60">
    <property type="entry name" value="FAD/NAD(P)-binding domain"/>
    <property type="match status" value="1"/>
</dbReference>
<accession>A0A6A6E7Q2</accession>
<organism evidence="2 3">
    <name type="scientific">Zopfia rhizophila CBS 207.26</name>
    <dbReference type="NCBI Taxonomy" id="1314779"/>
    <lineage>
        <taxon>Eukaryota</taxon>
        <taxon>Fungi</taxon>
        <taxon>Dikarya</taxon>
        <taxon>Ascomycota</taxon>
        <taxon>Pezizomycotina</taxon>
        <taxon>Dothideomycetes</taxon>
        <taxon>Dothideomycetes incertae sedis</taxon>
        <taxon>Zopfiaceae</taxon>
        <taxon>Zopfia</taxon>
    </lineage>
</organism>
<evidence type="ECO:0000313" key="3">
    <source>
        <dbReference type="Proteomes" id="UP000800200"/>
    </source>
</evidence>
<dbReference type="GO" id="GO:0004497">
    <property type="term" value="F:monooxygenase activity"/>
    <property type="evidence" value="ECO:0007669"/>
    <property type="project" value="TreeGrafter"/>
</dbReference>
<reference evidence="2" key="1">
    <citation type="journal article" date="2020" name="Stud. Mycol.">
        <title>101 Dothideomycetes genomes: a test case for predicting lifestyles and emergence of pathogens.</title>
        <authorList>
            <person name="Haridas S."/>
            <person name="Albert R."/>
            <person name="Binder M."/>
            <person name="Bloem J."/>
            <person name="Labutti K."/>
            <person name="Salamov A."/>
            <person name="Andreopoulos B."/>
            <person name="Baker S."/>
            <person name="Barry K."/>
            <person name="Bills G."/>
            <person name="Bluhm B."/>
            <person name="Cannon C."/>
            <person name="Castanera R."/>
            <person name="Culley D."/>
            <person name="Daum C."/>
            <person name="Ezra D."/>
            <person name="Gonzalez J."/>
            <person name="Henrissat B."/>
            <person name="Kuo A."/>
            <person name="Liang C."/>
            <person name="Lipzen A."/>
            <person name="Lutzoni F."/>
            <person name="Magnuson J."/>
            <person name="Mondo S."/>
            <person name="Nolan M."/>
            <person name="Ohm R."/>
            <person name="Pangilinan J."/>
            <person name="Park H.-J."/>
            <person name="Ramirez L."/>
            <person name="Alfaro M."/>
            <person name="Sun H."/>
            <person name="Tritt A."/>
            <person name="Yoshinaga Y."/>
            <person name="Zwiers L.-H."/>
            <person name="Turgeon B."/>
            <person name="Goodwin S."/>
            <person name="Spatafora J."/>
            <person name="Crous P."/>
            <person name="Grigoriev I."/>
        </authorList>
    </citation>
    <scope>NUCLEOTIDE SEQUENCE</scope>
    <source>
        <strain evidence="2">CBS 207.26</strain>
    </source>
</reference>
<dbReference type="GO" id="GO:0050660">
    <property type="term" value="F:flavin adenine dinucleotide binding"/>
    <property type="evidence" value="ECO:0007669"/>
    <property type="project" value="TreeGrafter"/>
</dbReference>
<evidence type="ECO:0000256" key="1">
    <source>
        <dbReference type="ARBA" id="ARBA00023002"/>
    </source>
</evidence>
<sequence>MGTEIVNGTVPSSQRAEPGSKINLDASSLFKAPTFGPIDAWGDAKGVQFFITFETEIGTGQGVVRLAEEEWTWKTFTVYTALTELKAYEKPAGKRRAMGVEHGWVEFEEKDSRVLMIGAGQDGLTVAARLKMLNVDSLIIDSNERVGENWHKRYHQLVLHDPIWYDHMPYIPFPLHCPVFTSKDKLGEFFESYSSSWDDGKKQWTVTLGRKKQAHIVQATGHSGEKNFPTIKGIPDFKGDLLCHSSKLPCANPSSKSKKAVNFFEKGYNTTIVQRSTTCVVSSSSIADIGLKGLYEEDGPPVEDADLWLWAIPFELFKAQQLKLTKVQNEHDKATLDGLRKAGFALDNGPDDVGLMFKYFQHGSGYYIDVDASALIAEGKIKVKQGKEIPQVLPYGLEFTDGLKLEADEIIFATRYQNMKSQARAIFGDEVTDRVGDVWEFNGQGELRTIWQRSGHPRLWFMGGNLALSRYYSRVLALQIKALEEGLTQ</sequence>
<gene>
    <name evidence="2" type="ORF">K469DRAFT_726129</name>
</gene>
<dbReference type="Proteomes" id="UP000800200">
    <property type="component" value="Unassembled WGS sequence"/>
</dbReference>
<proteinExistence type="predicted"/>
<dbReference type="PANTHER" id="PTHR43539:SF68">
    <property type="entry name" value="FLAVIN-BINDING MONOOXYGENASE-LIKE PROTEIN (AFU_ORTHOLOGUE AFUA_4G09220)"/>
    <property type="match status" value="1"/>
</dbReference>
<dbReference type="EMBL" id="ML994629">
    <property type="protein sequence ID" value="KAF2186609.1"/>
    <property type="molecule type" value="Genomic_DNA"/>
</dbReference>
<dbReference type="AlphaFoldDB" id="A0A6A6E7Q2"/>
<dbReference type="InterPro" id="IPR050982">
    <property type="entry name" value="Auxin_biosynth/cation_transpt"/>
</dbReference>